<evidence type="ECO:0000259" key="3">
    <source>
        <dbReference type="PROSITE" id="PS50937"/>
    </source>
</evidence>
<proteinExistence type="predicted"/>
<evidence type="ECO:0000256" key="1">
    <source>
        <dbReference type="ARBA" id="ARBA00023125"/>
    </source>
</evidence>
<dbReference type="Proteomes" id="UP000886723">
    <property type="component" value="Unassembled WGS sequence"/>
</dbReference>
<keyword evidence="2" id="KW-0175">Coiled coil</keyword>
<dbReference type="SMART" id="SM00422">
    <property type="entry name" value="HTH_MERR"/>
    <property type="match status" value="1"/>
</dbReference>
<dbReference type="PANTHER" id="PTHR30204:SF98">
    <property type="entry name" value="HTH-TYPE TRANSCRIPTIONAL REGULATOR ADHR"/>
    <property type="match status" value="1"/>
</dbReference>
<dbReference type="Gene3D" id="1.10.1660.10">
    <property type="match status" value="1"/>
</dbReference>
<reference evidence="4" key="2">
    <citation type="journal article" date="2021" name="PeerJ">
        <title>Extensive microbial diversity within the chicken gut microbiome revealed by metagenomics and culture.</title>
        <authorList>
            <person name="Gilroy R."/>
            <person name="Ravi A."/>
            <person name="Getino M."/>
            <person name="Pursley I."/>
            <person name="Horton D.L."/>
            <person name="Alikhan N.F."/>
            <person name="Baker D."/>
            <person name="Gharbi K."/>
            <person name="Hall N."/>
            <person name="Watson M."/>
            <person name="Adriaenssens E.M."/>
            <person name="Foster-Nyarko E."/>
            <person name="Jarju S."/>
            <person name="Secka A."/>
            <person name="Antonio M."/>
            <person name="Oren A."/>
            <person name="Chaudhuri R.R."/>
            <person name="La Ragione R."/>
            <person name="Hildebrand F."/>
            <person name="Pallen M.J."/>
        </authorList>
    </citation>
    <scope>NUCLEOTIDE SEQUENCE</scope>
    <source>
        <strain evidence="4">ChiBcec2-4451</strain>
    </source>
</reference>
<gene>
    <name evidence="4" type="ORF">IAA63_02990</name>
</gene>
<dbReference type="Pfam" id="PF13411">
    <property type="entry name" value="MerR_1"/>
    <property type="match status" value="1"/>
</dbReference>
<feature type="coiled-coil region" evidence="2">
    <location>
        <begin position="88"/>
        <end position="136"/>
    </location>
</feature>
<feature type="domain" description="HTH merR-type" evidence="3">
    <location>
        <begin position="1"/>
        <end position="69"/>
    </location>
</feature>
<dbReference type="EMBL" id="DVON01000058">
    <property type="protein sequence ID" value="HIV12091.1"/>
    <property type="molecule type" value="Genomic_DNA"/>
</dbReference>
<dbReference type="InterPro" id="IPR009061">
    <property type="entry name" value="DNA-bd_dom_put_sf"/>
</dbReference>
<accession>A0A9D1NSL7</accession>
<evidence type="ECO:0000256" key="2">
    <source>
        <dbReference type="SAM" id="Coils"/>
    </source>
</evidence>
<dbReference type="InterPro" id="IPR000551">
    <property type="entry name" value="MerR-type_HTH_dom"/>
</dbReference>
<dbReference type="PROSITE" id="PS50937">
    <property type="entry name" value="HTH_MERR_2"/>
    <property type="match status" value="1"/>
</dbReference>
<sequence>MTIAEVSRKYDITPDTLRYYERIGLIPPVPRTKGGIRDYDEESCGWIELMKCMRRAGVQIEALIEYVELFRQGDATLDARKNLLIEQRNHLISRMEDMQASLNRLNDKIEGYEQGMRAAEKDLARLRQEKEERESRNEERTG</sequence>
<dbReference type="InterPro" id="IPR047057">
    <property type="entry name" value="MerR_fam"/>
</dbReference>
<evidence type="ECO:0000313" key="5">
    <source>
        <dbReference type="Proteomes" id="UP000886723"/>
    </source>
</evidence>
<dbReference type="GO" id="GO:0003700">
    <property type="term" value="F:DNA-binding transcription factor activity"/>
    <property type="evidence" value="ECO:0007669"/>
    <property type="project" value="InterPro"/>
</dbReference>
<comment type="caution">
    <text evidence="4">The sequence shown here is derived from an EMBL/GenBank/DDBJ whole genome shotgun (WGS) entry which is preliminary data.</text>
</comment>
<dbReference type="CDD" id="cd01109">
    <property type="entry name" value="HTH_YyaN"/>
    <property type="match status" value="1"/>
</dbReference>
<protein>
    <submittedName>
        <fullName evidence="4">MerR family transcriptional regulator</fullName>
    </submittedName>
</protein>
<organism evidence="4 5">
    <name type="scientific">Candidatus Pullilachnospira stercoravium</name>
    <dbReference type="NCBI Taxonomy" id="2840913"/>
    <lineage>
        <taxon>Bacteria</taxon>
        <taxon>Bacillati</taxon>
        <taxon>Bacillota</taxon>
        <taxon>Clostridia</taxon>
        <taxon>Lachnospirales</taxon>
        <taxon>Lachnospiraceae</taxon>
        <taxon>Lachnospiraceae incertae sedis</taxon>
        <taxon>Candidatus Pullilachnospira</taxon>
    </lineage>
</organism>
<dbReference type="SUPFAM" id="SSF46955">
    <property type="entry name" value="Putative DNA-binding domain"/>
    <property type="match status" value="1"/>
</dbReference>
<dbReference type="AlphaFoldDB" id="A0A9D1NSL7"/>
<dbReference type="GO" id="GO:0003677">
    <property type="term" value="F:DNA binding"/>
    <property type="evidence" value="ECO:0007669"/>
    <property type="project" value="UniProtKB-KW"/>
</dbReference>
<evidence type="ECO:0000313" key="4">
    <source>
        <dbReference type="EMBL" id="HIV12091.1"/>
    </source>
</evidence>
<reference evidence="4" key="1">
    <citation type="submission" date="2020-10" db="EMBL/GenBank/DDBJ databases">
        <authorList>
            <person name="Gilroy R."/>
        </authorList>
    </citation>
    <scope>NUCLEOTIDE SEQUENCE</scope>
    <source>
        <strain evidence="4">ChiBcec2-4451</strain>
    </source>
</reference>
<dbReference type="PANTHER" id="PTHR30204">
    <property type="entry name" value="REDOX-CYCLING DRUG-SENSING TRANSCRIPTIONAL ACTIVATOR SOXR"/>
    <property type="match status" value="1"/>
</dbReference>
<keyword evidence="1" id="KW-0238">DNA-binding</keyword>
<name>A0A9D1NSL7_9FIRM</name>